<dbReference type="InterPro" id="IPR036770">
    <property type="entry name" value="Ankyrin_rpt-contain_sf"/>
</dbReference>
<feature type="repeat" description="ANK" evidence="3">
    <location>
        <begin position="166"/>
        <end position="198"/>
    </location>
</feature>
<dbReference type="EMBL" id="JACTAM010000004">
    <property type="protein sequence ID" value="KAI2665384.1"/>
    <property type="molecule type" value="Genomic_DNA"/>
</dbReference>
<reference evidence="5 6" key="1">
    <citation type="submission" date="2022-01" db="EMBL/GenBank/DDBJ databases">
        <title>A high-quality chromosome-level genome assembly of rohu carp, Labeo rohita.</title>
        <authorList>
            <person name="Arick M.A. II"/>
            <person name="Hsu C.-Y."/>
            <person name="Magbanua Z."/>
            <person name="Pechanova O."/>
            <person name="Grover C."/>
            <person name="Miller E."/>
            <person name="Thrash A."/>
            <person name="Ezzel L."/>
            <person name="Alam S."/>
            <person name="Benzie J."/>
            <person name="Hamilton M."/>
            <person name="Karsi A."/>
            <person name="Lawrence M.L."/>
            <person name="Peterson D.G."/>
        </authorList>
    </citation>
    <scope>NUCLEOTIDE SEQUENCE [LARGE SCALE GENOMIC DNA]</scope>
    <source>
        <strain evidence="6">BAU-BD-2019</strain>
        <tissue evidence="5">Blood</tissue>
    </source>
</reference>
<dbReference type="PRINTS" id="PR01415">
    <property type="entry name" value="ANKYRIN"/>
</dbReference>
<name>A0ABQ8MRC9_LABRO</name>
<feature type="repeat" description="ANK" evidence="3">
    <location>
        <begin position="381"/>
        <end position="413"/>
    </location>
</feature>
<dbReference type="PROSITE" id="PS50297">
    <property type="entry name" value="ANK_REP_REGION"/>
    <property type="match status" value="6"/>
</dbReference>
<feature type="region of interest" description="Disordered" evidence="4">
    <location>
        <begin position="477"/>
        <end position="515"/>
    </location>
</feature>
<feature type="repeat" description="ANK" evidence="3">
    <location>
        <begin position="46"/>
        <end position="78"/>
    </location>
</feature>
<organism evidence="5 6">
    <name type="scientific">Labeo rohita</name>
    <name type="common">Indian major carp</name>
    <name type="synonym">Cyprinus rohita</name>
    <dbReference type="NCBI Taxonomy" id="84645"/>
    <lineage>
        <taxon>Eukaryota</taxon>
        <taxon>Metazoa</taxon>
        <taxon>Chordata</taxon>
        <taxon>Craniata</taxon>
        <taxon>Vertebrata</taxon>
        <taxon>Euteleostomi</taxon>
        <taxon>Actinopterygii</taxon>
        <taxon>Neopterygii</taxon>
        <taxon>Teleostei</taxon>
        <taxon>Ostariophysi</taxon>
        <taxon>Cypriniformes</taxon>
        <taxon>Cyprinidae</taxon>
        <taxon>Labeoninae</taxon>
        <taxon>Labeonini</taxon>
        <taxon>Labeo</taxon>
    </lineage>
</organism>
<dbReference type="Pfam" id="PF13637">
    <property type="entry name" value="Ank_4"/>
    <property type="match status" value="1"/>
</dbReference>
<dbReference type="PROSITE" id="PS50088">
    <property type="entry name" value="ANK_REPEAT"/>
    <property type="match status" value="6"/>
</dbReference>
<proteinExistence type="predicted"/>
<evidence type="ECO:0000313" key="5">
    <source>
        <dbReference type="EMBL" id="KAI2665384.1"/>
    </source>
</evidence>
<dbReference type="SMART" id="SM00248">
    <property type="entry name" value="ANK"/>
    <property type="match status" value="6"/>
</dbReference>
<dbReference type="Pfam" id="PF12796">
    <property type="entry name" value="Ank_2"/>
    <property type="match status" value="2"/>
</dbReference>
<comment type="caution">
    <text evidence="5">The sequence shown here is derived from an EMBL/GenBank/DDBJ whole genome shotgun (WGS) entry which is preliminary data.</text>
</comment>
<evidence type="ECO:0000256" key="3">
    <source>
        <dbReference type="PROSITE-ProRule" id="PRU00023"/>
    </source>
</evidence>
<evidence type="ECO:0000256" key="4">
    <source>
        <dbReference type="SAM" id="MobiDB-lite"/>
    </source>
</evidence>
<keyword evidence="2 3" id="KW-0040">ANK repeat</keyword>
<evidence type="ECO:0000256" key="1">
    <source>
        <dbReference type="ARBA" id="ARBA00022737"/>
    </source>
</evidence>
<evidence type="ECO:0000256" key="2">
    <source>
        <dbReference type="ARBA" id="ARBA00023043"/>
    </source>
</evidence>
<protein>
    <submittedName>
        <fullName evidence="5">Ankyrin repeat and sterile alpha motif domain-containing protein 1B</fullName>
    </submittedName>
</protein>
<dbReference type="Pfam" id="PF00023">
    <property type="entry name" value="Ank"/>
    <property type="match status" value="1"/>
</dbReference>
<dbReference type="InterPro" id="IPR002110">
    <property type="entry name" value="Ankyrin_rpt"/>
</dbReference>
<dbReference type="PANTHER" id="PTHR24174">
    <property type="entry name" value="ANKYRIN REPEAT AND STERILE ALPHA MOTIF DOMAIN-CONTAINING PROTEIN 1"/>
    <property type="match status" value="1"/>
</dbReference>
<keyword evidence="6" id="KW-1185">Reference proteome</keyword>
<dbReference type="PANTHER" id="PTHR24174:SF3">
    <property type="entry name" value="ANKYRIN REPEAT AND STERILE ALPHA MOTIF DOMAIN-CONTAINING PROTEIN 1B"/>
    <property type="match status" value="1"/>
</dbReference>
<dbReference type="InterPro" id="IPR033635">
    <property type="entry name" value="ANKS1/Caskin"/>
</dbReference>
<feature type="repeat" description="ANK" evidence="3">
    <location>
        <begin position="199"/>
        <end position="231"/>
    </location>
</feature>
<sequence>MWRGVNVNCADGSGYTPLHHASLNGHRDVVLKLLQFEASTNVADSKGCFPLHLAAWRGDVDIVQILIHHGPSHSRVNEQVHTHTPLEQIFVNAIKAESFHLSFFHLKGRKINLNTQRISATFILKIRVRRTCRLKKGRLKEERPGIEYERAIERARDICLQYQNLEKETALHCAAQYGHSEVVRVLLQELTDPSMRNSRGETPLDLAALYGRLQVVRMLLTAHPNLMSCNIRKHTPLHLAARNGHHATVRVLLEADMDVNTQLITMGNSTGSGPHPEQGGPTSRPVVGALAAHPKQYRIQSLTYQENSALCSLHHVHSGLSLLSHSGPFSDLGWSLTSDSGEFLLSMSQINAVAPLPDKNSVSDFCTEVVLLSQTASQKTEKGSALHEAALFGKMDVVQLLLDSGIDANIRDCQGRTALDILREHPSQKSQQIASLIHDDAVTGELSKLLNEIKICRDKDCSFEELCQTISSHSQSMESFGSGRLSDEDRNGTLTRINKRPTPPLPPAMEEEEKSCGPSGLWEALTPCNGCRNLGFSQVQPNTHTHIVSVMQRWTP</sequence>
<feature type="repeat" description="ANK" evidence="3">
    <location>
        <begin position="232"/>
        <end position="264"/>
    </location>
</feature>
<accession>A0ABQ8MRC9</accession>
<gene>
    <name evidence="5" type="ORF">H4Q32_021652</name>
</gene>
<evidence type="ECO:0000313" key="6">
    <source>
        <dbReference type="Proteomes" id="UP000830375"/>
    </source>
</evidence>
<keyword evidence="1" id="KW-0677">Repeat</keyword>
<dbReference type="SUPFAM" id="SSF48403">
    <property type="entry name" value="Ankyrin repeat"/>
    <property type="match status" value="2"/>
</dbReference>
<dbReference type="Gene3D" id="1.25.40.20">
    <property type="entry name" value="Ankyrin repeat-containing domain"/>
    <property type="match status" value="2"/>
</dbReference>
<feature type="repeat" description="ANK" evidence="3">
    <location>
        <begin position="13"/>
        <end position="45"/>
    </location>
</feature>
<dbReference type="Proteomes" id="UP000830375">
    <property type="component" value="Unassembled WGS sequence"/>
</dbReference>